<accession>A0A8K0AHA2</accession>
<dbReference type="EMBL" id="VRVR01000010">
    <property type="protein sequence ID" value="KAF0852907.1"/>
    <property type="molecule type" value="Genomic_DNA"/>
</dbReference>
<dbReference type="OrthoDB" id="10514228at2759"/>
<proteinExistence type="predicted"/>
<evidence type="ECO:0000313" key="2">
    <source>
        <dbReference type="Proteomes" id="UP000799049"/>
    </source>
</evidence>
<sequence>MSLGLGLGILSGGLIAAAMGLSSYLFSWSPLASPARHGLPAGTLHRSISSPGTLLDAPLLHDDEDVRLRPVSVNSYVYIYPSAMTNDGVTAAIMIENTSELATEGY</sequence>
<comment type="caution">
    <text evidence="1">The sequence shown here is derived from an EMBL/GenBank/DDBJ whole genome shotgun (WGS) entry which is preliminary data.</text>
</comment>
<reference evidence="1" key="1">
    <citation type="submission" date="2019-09" db="EMBL/GenBank/DDBJ databases">
        <title>The Mitochondrial Proteome of the Jakobid, Andalucia godoyi, a Protist With the Most Gene-Rich and Bacteria-Like Mitochondrial Genome.</title>
        <authorList>
            <person name="Gray M.W."/>
            <person name="Burger G."/>
            <person name="Derelle R."/>
            <person name="Klimes V."/>
            <person name="Leger M."/>
            <person name="Sarrasin M."/>
            <person name="Vlcek C."/>
            <person name="Roger A.J."/>
            <person name="Elias M."/>
            <person name="Lang B.F."/>
        </authorList>
    </citation>
    <scope>NUCLEOTIDE SEQUENCE</scope>
    <source>
        <strain evidence="1">And28</strain>
    </source>
</reference>
<gene>
    <name evidence="1" type="ORF">ANDGO_02552</name>
</gene>
<evidence type="ECO:0000313" key="1">
    <source>
        <dbReference type="EMBL" id="KAF0852907.1"/>
    </source>
</evidence>
<organism evidence="1 2">
    <name type="scientific">Andalucia godoyi</name>
    <name type="common">Flagellate</name>
    <dbReference type="NCBI Taxonomy" id="505711"/>
    <lineage>
        <taxon>Eukaryota</taxon>
        <taxon>Discoba</taxon>
        <taxon>Jakobida</taxon>
        <taxon>Andalucina</taxon>
        <taxon>Andaluciidae</taxon>
        <taxon>Andalucia</taxon>
    </lineage>
</organism>
<keyword evidence="2" id="KW-1185">Reference proteome</keyword>
<dbReference type="Proteomes" id="UP000799049">
    <property type="component" value="Unassembled WGS sequence"/>
</dbReference>
<name>A0A8K0AHA2_ANDGO</name>
<protein>
    <submittedName>
        <fullName evidence="1">Type II secretion system (T2SS)-associated protein Gcp7</fullName>
    </submittedName>
</protein>
<dbReference type="AlphaFoldDB" id="A0A8K0AHA2"/>